<comment type="caution">
    <text evidence="1">The sequence shown here is derived from an EMBL/GenBank/DDBJ whole genome shotgun (WGS) entry which is preliminary data.</text>
</comment>
<organism evidence="1 2">
    <name type="scientific">Pseudomassariella vexata</name>
    <dbReference type="NCBI Taxonomy" id="1141098"/>
    <lineage>
        <taxon>Eukaryota</taxon>
        <taxon>Fungi</taxon>
        <taxon>Dikarya</taxon>
        <taxon>Ascomycota</taxon>
        <taxon>Pezizomycotina</taxon>
        <taxon>Sordariomycetes</taxon>
        <taxon>Xylariomycetidae</taxon>
        <taxon>Amphisphaeriales</taxon>
        <taxon>Pseudomassariaceae</taxon>
        <taxon>Pseudomassariella</taxon>
    </lineage>
</organism>
<evidence type="ECO:0000313" key="1">
    <source>
        <dbReference type="EMBL" id="ORY61384.1"/>
    </source>
</evidence>
<dbReference type="InParanoid" id="A0A1Y2DQG7"/>
<proteinExistence type="predicted"/>
<dbReference type="Proteomes" id="UP000193689">
    <property type="component" value="Unassembled WGS sequence"/>
</dbReference>
<keyword evidence="2" id="KW-1185">Reference proteome</keyword>
<reference evidence="1 2" key="1">
    <citation type="submission" date="2016-07" db="EMBL/GenBank/DDBJ databases">
        <title>Pervasive Adenine N6-methylation of Active Genes in Fungi.</title>
        <authorList>
            <consortium name="DOE Joint Genome Institute"/>
            <person name="Mondo S.J."/>
            <person name="Dannebaum R.O."/>
            <person name="Kuo R.C."/>
            <person name="Labutti K."/>
            <person name="Haridas S."/>
            <person name="Kuo A."/>
            <person name="Salamov A."/>
            <person name="Ahrendt S.R."/>
            <person name="Lipzen A."/>
            <person name="Sullivan W."/>
            <person name="Andreopoulos W.B."/>
            <person name="Clum A."/>
            <person name="Lindquist E."/>
            <person name="Daum C."/>
            <person name="Ramamoorthy G.K."/>
            <person name="Gryganskyi A."/>
            <person name="Culley D."/>
            <person name="Magnuson J.K."/>
            <person name="James T.Y."/>
            <person name="O'Malley M.A."/>
            <person name="Stajich J.E."/>
            <person name="Spatafora J.W."/>
            <person name="Visel A."/>
            <person name="Grigoriev I.V."/>
        </authorList>
    </citation>
    <scope>NUCLEOTIDE SEQUENCE [LARGE SCALE GENOMIC DNA]</scope>
    <source>
        <strain evidence="1 2">CBS 129021</strain>
    </source>
</reference>
<name>A0A1Y2DQG7_9PEZI</name>
<protein>
    <submittedName>
        <fullName evidence="1">Uncharacterized protein</fullName>
    </submittedName>
</protein>
<dbReference type="RefSeq" id="XP_040713461.1">
    <property type="nucleotide sequence ID" value="XM_040860679.1"/>
</dbReference>
<dbReference type="GeneID" id="63776891"/>
<evidence type="ECO:0000313" key="2">
    <source>
        <dbReference type="Proteomes" id="UP000193689"/>
    </source>
</evidence>
<accession>A0A1Y2DQG7</accession>
<gene>
    <name evidence="1" type="ORF">BCR38DRAFT_440036</name>
</gene>
<dbReference type="AlphaFoldDB" id="A0A1Y2DQG7"/>
<dbReference type="EMBL" id="MCFJ01000010">
    <property type="protein sequence ID" value="ORY61384.1"/>
    <property type="molecule type" value="Genomic_DNA"/>
</dbReference>
<sequence length="88" mass="9879">MLCLHCGEAFLLGLILIVNVITHPAMNVLVNAHEKGVVLRADVYQSIVENLVSVSSLSFPGCYVPRRMWEVQLVVLDRDAWPHLDTHD</sequence>